<reference evidence="2 3" key="1">
    <citation type="submission" date="2014-06" db="EMBL/GenBank/DDBJ databases">
        <authorList>
            <person name="Swart Estienne"/>
        </authorList>
    </citation>
    <scope>NUCLEOTIDE SEQUENCE [LARGE SCALE GENOMIC DNA]</scope>
    <source>
        <strain evidence="2 3">130c</strain>
    </source>
</reference>
<keyword evidence="1" id="KW-1133">Transmembrane helix</keyword>
<name>A0A078AMF7_STYLE</name>
<evidence type="ECO:0008006" key="4">
    <source>
        <dbReference type="Google" id="ProtNLM"/>
    </source>
</evidence>
<accession>A0A078AMF7</accession>
<evidence type="ECO:0000313" key="3">
    <source>
        <dbReference type="Proteomes" id="UP000039865"/>
    </source>
</evidence>
<gene>
    <name evidence="2" type="primary">Contig15516.g16536</name>
    <name evidence="2" type="ORF">STYLEM_12403</name>
</gene>
<sequence length="1679" mass="190881">MLVNGVQTKQNFIKNCSYLPLSPVIISSIKEKRSSILKDNIDSLFNRTLKIDVKSYDCFHSTGLLISKDDAFEKQRTYQLAHHQKQIKSLEEEKQYNVGGYTEDKFVAGKTLAQSTPIIVSYASTGKTLWAKLIELDTCKSVVNLATTPDFKQLVSTFDTYTTYVLVQNYLTGNVTSIFKIGMSSWGYTPFGGITVNKQNEFWVGAREPNGYRFKIAIFRFQTFGTQTSFTMKNSLRLQDFDDQINCLKFTTDMDYVIFTGYAQENSAYFYPVIISYEISRRRISDIFVQGQMWSMFTYYYVFDQLSILENQDDFEIGTIGYKYTGTYSYFSMNLASDYKGLGIFVATPQITFVYALDLLTQIQYVIKIEFPKLGISNVKITNQKIQNFSPNNVYYQAIQKSDDLQPTSFDQLNWLVVGVGFQYLVNTSNILTYDSAFLLSSKNSKLCGMTYTYTLGEAITLQKLQTSNKITFQFQELKTELTIFDASQSIVLSDLNVSQSQFCPKYTNILSYPNSTITTCQVSKGNQSLYVVKNFVIQGTCSDASIGYSFSSNSTQNYNPSLFTFTKSSMIINCNPTLSSQVGTYNLSLVGTLSYPQAYGQVNPISRTIFFQVNVVDESCNTATLMVITPKIYNMTYIYGYPEMKQLYSFQVSGGDKCQIDYKLVDNLGNQNTVPIVFDNTSIIIQLNNGNQDKVMQYTIIASVQTAVLSYASNSFFISFVSQQSACLSVPISQQTIVNNFSYSLNQGKVNLTNITYYQGDGQNYSFNVLANNQNFNLYIANGGLPVTFEIQIMVYIEDSTTQMSCTPVFSVTIDDMLCYIAVLTPKSFNEQVSEYTILDSALILTFDYWNDESFQCGSYEYSISYSNTFISDIFVSANLTTRSVRIYGTNLNILTQDLTITLKGSIFNGRYAQVQKSIKIINPCQDLKLNLISNCETTYYIKDNAYDYYLPQSTLNLIPEENCPKNIEYQVKRSGFKILSHEAFYTIPIPNTCTDLTVAAFVDDRVILPKFIQYQPKFSQISINSQDIKDVGEYIVTIGGYASGYNINSTFSLKMLNPCKDAIIKPTSIKDVLYLIGSGEMQVKFPSWKSTIKECNGFTYEAMNEEKSLPVPDVINLDANSRTFIIKVDNSNLDGKNYLIKVIGRTFYGFQRTEFVLTLTSTLNQASTIAVYGGKIIDLSKIKKDLTASIKQISMDGQVQVKFSKNMLNFNDTTAIKVLAAMAGVASSSITGSVTINLILSIVLGVSMKNLWMLMNTLQILVMIPLLWLSLPANLTIMCKALIDIANLNFIPKDTINEYVRKFLFKTKGYLNFQIAANIGLLNANDDDILNTLVATFMFLSLFMIPFIILFLMRKHFALLTFQYYYMPFDTKNQQFFEIYNETTILLVSYCLLPYSQDYFTEDILDLRTNLGWVIVGIIGINILLNQLNLIVQAILMIYQIVKRKLQQRKLKKLKEQQERKYALQDQKNQEDFKNLSQNTSLDLHSSFDNKTIDDEPKVLNSTFVKQKTKKKSLDLSKGRKTLKMIKDLIIPKPAKKAKKKFSSNKSQEAIVKNIQTVQEDQFIDKIHQGPNLVLENIKILEQSNKPKKSQFGTAKTGGNYSNMEELEDDFDNTKQDLLYVDFLNNAKQDISFQQKKSKSQQNLLEPIKYLQPEDIAKNKILKVGKRDILLKQFQHK</sequence>
<feature type="transmembrane region" description="Helical" evidence="1">
    <location>
        <begin position="1220"/>
        <end position="1246"/>
    </location>
</feature>
<keyword evidence="1" id="KW-0472">Membrane</keyword>
<proteinExistence type="predicted"/>
<feature type="transmembrane region" description="Helical" evidence="1">
    <location>
        <begin position="1417"/>
        <end position="1444"/>
    </location>
</feature>
<keyword evidence="3" id="KW-1185">Reference proteome</keyword>
<evidence type="ECO:0000313" key="2">
    <source>
        <dbReference type="EMBL" id="CDW83359.1"/>
    </source>
</evidence>
<dbReference type="InParanoid" id="A0A078AMF7"/>
<evidence type="ECO:0000256" key="1">
    <source>
        <dbReference type="SAM" id="Phobius"/>
    </source>
</evidence>
<protein>
    <recommendedName>
        <fullName evidence="4">Cadg domain containing protein</fullName>
    </recommendedName>
</protein>
<organism evidence="2 3">
    <name type="scientific">Stylonychia lemnae</name>
    <name type="common">Ciliate</name>
    <dbReference type="NCBI Taxonomy" id="5949"/>
    <lineage>
        <taxon>Eukaryota</taxon>
        <taxon>Sar</taxon>
        <taxon>Alveolata</taxon>
        <taxon>Ciliophora</taxon>
        <taxon>Intramacronucleata</taxon>
        <taxon>Spirotrichea</taxon>
        <taxon>Stichotrichia</taxon>
        <taxon>Sporadotrichida</taxon>
        <taxon>Oxytrichidae</taxon>
        <taxon>Stylonychinae</taxon>
        <taxon>Stylonychia</taxon>
    </lineage>
</organism>
<feature type="transmembrane region" description="Helical" evidence="1">
    <location>
        <begin position="1331"/>
        <end position="1355"/>
    </location>
</feature>
<dbReference type="Proteomes" id="UP000039865">
    <property type="component" value="Unassembled WGS sequence"/>
</dbReference>
<feature type="transmembrane region" description="Helical" evidence="1">
    <location>
        <begin position="1253"/>
        <end position="1273"/>
    </location>
</feature>
<keyword evidence="1" id="KW-0812">Transmembrane</keyword>
<dbReference type="EMBL" id="CCKQ01011786">
    <property type="protein sequence ID" value="CDW83359.1"/>
    <property type="molecule type" value="Genomic_DNA"/>
</dbReference>